<comment type="function">
    <text evidence="1">Component of the general transcription and DNA repair factor IIH (TFIIH) core complex which is involved in general and transcription-coupled nucleotide excision repair (NER) of damaged DNA.</text>
</comment>
<accession>A0ABR2JSU7</accession>
<evidence type="ECO:0000313" key="3">
    <source>
        <dbReference type="Proteomes" id="UP001470230"/>
    </source>
</evidence>
<dbReference type="PANTHER" id="PTHR13152:SF0">
    <property type="entry name" value="GENERAL TRANSCRIPTION FACTOR IIH SUBUNIT 4"/>
    <property type="match status" value="1"/>
</dbReference>
<evidence type="ECO:0000313" key="2">
    <source>
        <dbReference type="EMBL" id="KAK8881698.1"/>
    </source>
</evidence>
<sequence>MSHQEYSNLLQFILSRDENIVIELLRDADACRTFIRLLTPLSQHFLFRMLMIPEPLELSTVRAWAPPGSERSLNQAFSQLQECHFFIVEQLPREIGVRLHPDIRHILLYGNLNKTDDFRYQSHSVKSEFPLQMKPQNSNPQREQGHLTNLEEIPYVPPEVLDDWSASQLDKILYWMLELTDKIDPEMRQLLRDSHLIEIDNKLTKDGHQFVLTDRRSQIWLIVRSYLNSFLQDTSSELISALRFILKLGSLQFTRGYPISMLSDTQQKLLTPFCSLGLIYIDKSNFRNYFFPTRVVLNFFGKEQISQSEGWILIDTNFKITAYTTSPLNVALLKKFSYITYQMPGFTSAYISPVKLREALDQGTSLDDILTFLKLNICTTKGEGKIPPDVEHQLLVWKNQRERITTTPDCVMRTYQSKEMAEAARALAEEMIGFIAIFPLENGQTVVITTEDIEAGYSAALKQIR</sequence>
<keyword evidence="1" id="KW-0539">Nucleus</keyword>
<dbReference type="Proteomes" id="UP001470230">
    <property type="component" value="Unassembled WGS sequence"/>
</dbReference>
<keyword evidence="3" id="KW-1185">Reference proteome</keyword>
<gene>
    <name evidence="2" type="ORF">M9Y10_004458</name>
</gene>
<comment type="subcellular location">
    <subcellularLocation>
        <location evidence="1">Nucleus</location>
    </subcellularLocation>
</comment>
<comment type="caution">
    <text evidence="2">The sequence shown here is derived from an EMBL/GenBank/DDBJ whole genome shotgun (WGS) entry which is preliminary data.</text>
</comment>
<proteinExistence type="inferred from homology"/>
<dbReference type="Pfam" id="PF03849">
    <property type="entry name" value="Tfb2"/>
    <property type="match status" value="1"/>
</dbReference>
<keyword evidence="1" id="KW-0234">DNA repair</keyword>
<protein>
    <recommendedName>
        <fullName evidence="1">General transcription factor IIH subunit 4</fullName>
    </recommendedName>
</protein>
<evidence type="ECO:0000256" key="1">
    <source>
        <dbReference type="RuleBase" id="RU364024"/>
    </source>
</evidence>
<dbReference type="PANTHER" id="PTHR13152">
    <property type="entry name" value="TFIIH, POLYPEPTIDE 4"/>
    <property type="match status" value="1"/>
</dbReference>
<keyword evidence="1" id="KW-0805">Transcription regulation</keyword>
<dbReference type="InterPro" id="IPR004598">
    <property type="entry name" value="TFIIH_p52/Tfb2"/>
</dbReference>
<dbReference type="EMBL" id="JAPFFF010000010">
    <property type="protein sequence ID" value="KAK8881698.1"/>
    <property type="molecule type" value="Genomic_DNA"/>
</dbReference>
<name>A0ABR2JSU7_9EUKA</name>
<reference evidence="2 3" key="1">
    <citation type="submission" date="2024-04" db="EMBL/GenBank/DDBJ databases">
        <title>Tritrichomonas musculus Genome.</title>
        <authorList>
            <person name="Alves-Ferreira E."/>
            <person name="Grigg M."/>
            <person name="Lorenzi H."/>
            <person name="Galac M."/>
        </authorList>
    </citation>
    <scope>NUCLEOTIDE SEQUENCE [LARGE SCALE GENOMIC DNA]</scope>
    <source>
        <strain evidence="2 3">EAF2021</strain>
    </source>
</reference>
<keyword evidence="1" id="KW-0227">DNA damage</keyword>
<comment type="similarity">
    <text evidence="1">Belongs to the TFB2 family.</text>
</comment>
<organism evidence="2 3">
    <name type="scientific">Tritrichomonas musculus</name>
    <dbReference type="NCBI Taxonomy" id="1915356"/>
    <lineage>
        <taxon>Eukaryota</taxon>
        <taxon>Metamonada</taxon>
        <taxon>Parabasalia</taxon>
        <taxon>Tritrichomonadida</taxon>
        <taxon>Tritrichomonadidae</taxon>
        <taxon>Tritrichomonas</taxon>
    </lineage>
</organism>
<keyword evidence="1" id="KW-0804">Transcription</keyword>